<sequence>MCGRHGHTLVSRYPLIAEWETRVMATLVECKTMGVYVAGLLMSEKDCPRTNERSGSQLFVPLQLLFSSSHLAMEPERWYQRLWKSITSMFPVGEKETLTHVDMIDCMDGKPLSDKSI</sequence>
<keyword evidence="2" id="KW-1185">Reference proteome</keyword>
<dbReference type="AlphaFoldDB" id="A0A8X7BYG5"/>
<comment type="caution">
    <text evidence="1">The sequence shown here is derived from an EMBL/GenBank/DDBJ whole genome shotgun (WGS) entry which is preliminary data.</text>
</comment>
<name>A0A8X7BYG5_9ARAC</name>
<dbReference type="Proteomes" id="UP000886998">
    <property type="component" value="Unassembled WGS sequence"/>
</dbReference>
<dbReference type="EMBL" id="BMAV01006534">
    <property type="protein sequence ID" value="GFY48570.1"/>
    <property type="molecule type" value="Genomic_DNA"/>
</dbReference>
<proteinExistence type="predicted"/>
<protein>
    <submittedName>
        <fullName evidence="1">Uncharacterized protein</fullName>
    </submittedName>
</protein>
<evidence type="ECO:0000313" key="2">
    <source>
        <dbReference type="Proteomes" id="UP000886998"/>
    </source>
</evidence>
<evidence type="ECO:0000313" key="1">
    <source>
        <dbReference type="EMBL" id="GFY48570.1"/>
    </source>
</evidence>
<reference evidence="1" key="1">
    <citation type="submission" date="2020-08" db="EMBL/GenBank/DDBJ databases">
        <title>Multicomponent nature underlies the extraordinary mechanical properties of spider dragline silk.</title>
        <authorList>
            <person name="Kono N."/>
            <person name="Nakamura H."/>
            <person name="Mori M."/>
            <person name="Yoshida Y."/>
            <person name="Ohtoshi R."/>
            <person name="Malay A.D."/>
            <person name="Moran D.A.P."/>
            <person name="Tomita M."/>
            <person name="Numata K."/>
            <person name="Arakawa K."/>
        </authorList>
    </citation>
    <scope>NUCLEOTIDE SEQUENCE</scope>
</reference>
<organism evidence="1 2">
    <name type="scientific">Trichonephila inaurata madagascariensis</name>
    <dbReference type="NCBI Taxonomy" id="2747483"/>
    <lineage>
        <taxon>Eukaryota</taxon>
        <taxon>Metazoa</taxon>
        <taxon>Ecdysozoa</taxon>
        <taxon>Arthropoda</taxon>
        <taxon>Chelicerata</taxon>
        <taxon>Arachnida</taxon>
        <taxon>Araneae</taxon>
        <taxon>Araneomorphae</taxon>
        <taxon>Entelegynae</taxon>
        <taxon>Araneoidea</taxon>
        <taxon>Nephilidae</taxon>
        <taxon>Trichonephila</taxon>
        <taxon>Trichonephila inaurata</taxon>
    </lineage>
</organism>
<gene>
    <name evidence="1" type="ORF">TNIN_18471</name>
</gene>
<accession>A0A8X7BYG5</accession>